<dbReference type="GO" id="GO:0000981">
    <property type="term" value="F:DNA-binding transcription factor activity, RNA polymerase II-specific"/>
    <property type="evidence" value="ECO:0007669"/>
    <property type="project" value="InterPro"/>
</dbReference>
<dbReference type="SMART" id="SM00389">
    <property type="entry name" value="HOX"/>
    <property type="match status" value="1"/>
</dbReference>
<dbReference type="PRINTS" id="PR00024">
    <property type="entry name" value="HOMEOBOX"/>
</dbReference>
<dbReference type="Pfam" id="PF00046">
    <property type="entry name" value="Homeodomain"/>
    <property type="match status" value="1"/>
</dbReference>
<feature type="region of interest" description="Disordered" evidence="8">
    <location>
        <begin position="49"/>
        <end position="75"/>
    </location>
</feature>
<dbReference type="InterPro" id="IPR020479">
    <property type="entry name" value="HD_metazoa"/>
</dbReference>
<dbReference type="FunFam" id="1.10.10.60:FF:000417">
    <property type="entry name" value="Even-skipped homeobox 1"/>
    <property type="match status" value="1"/>
</dbReference>
<dbReference type="GO" id="GO:0048663">
    <property type="term" value="P:neuron fate commitment"/>
    <property type="evidence" value="ECO:0007669"/>
    <property type="project" value="UniProtKB-ARBA"/>
</dbReference>
<keyword evidence="11" id="KW-1185">Reference proteome</keyword>
<evidence type="ECO:0000256" key="1">
    <source>
        <dbReference type="ARBA" id="ARBA00004123"/>
    </source>
</evidence>
<dbReference type="InterPro" id="IPR009057">
    <property type="entry name" value="Homeodomain-like_sf"/>
</dbReference>
<feature type="region of interest" description="Disordered" evidence="8">
    <location>
        <begin position="157"/>
        <end position="176"/>
    </location>
</feature>
<accession>A0AAD9JFI0</accession>
<feature type="domain" description="Homeobox" evidence="9">
    <location>
        <begin position="291"/>
        <end position="351"/>
    </location>
</feature>
<dbReference type="EMBL" id="JAODUP010000336">
    <property type="protein sequence ID" value="KAK2152224.1"/>
    <property type="molecule type" value="Genomic_DNA"/>
</dbReference>
<evidence type="ECO:0000313" key="10">
    <source>
        <dbReference type="EMBL" id="KAK2152224.1"/>
    </source>
</evidence>
<sequence length="404" mass="45171">MRNCRSNDDNIINGVCVIVVKVSGKTKESGRSQSRGYTKEMDISKILGDTLTNTGSTNPQNEKATNPRGTTEYPEKDPLVYGSWYALRHVYGNMCQSAFTCDPSPRTFLGTPYGRERFDLRIPWPREGLSALRRGTQLGTSDPERDKLSSLKGDIQDREISPSNSHGPAPEIDTQTPGDRRAALISAVQGSVTSAFRPAKGSLVENFGSCCSGDFSKVKDDSVATTQIKHGEFPGDKLTLISDAVRLSPGIPRLMTQTLMAPLVTDDVMDFGLTSSADYSSFLPRRRRREQQPRRQRTTFTSEQTLKLEIEYQRTEYITRPRRYELAELLALTETQIKIWFQNRRAKDKRIEKAQLDQQMRAAALGTGSSQNIVPYPTGLTSRIYPTYLPCTFPVTMDATSKDN</sequence>
<proteinExistence type="predicted"/>
<keyword evidence="3 6" id="KW-0238">DNA-binding</keyword>
<dbReference type="SUPFAM" id="SSF46689">
    <property type="entry name" value="Homeodomain-like"/>
    <property type="match status" value="1"/>
</dbReference>
<evidence type="ECO:0000256" key="7">
    <source>
        <dbReference type="RuleBase" id="RU000682"/>
    </source>
</evidence>
<evidence type="ECO:0000256" key="4">
    <source>
        <dbReference type="ARBA" id="ARBA00023155"/>
    </source>
</evidence>
<evidence type="ECO:0000313" key="11">
    <source>
        <dbReference type="Proteomes" id="UP001208570"/>
    </source>
</evidence>
<comment type="subcellular location">
    <subcellularLocation>
        <location evidence="1 6 7">Nucleus</location>
    </subcellularLocation>
</comment>
<name>A0AAD9JFI0_9ANNE</name>
<feature type="compositionally biased region" description="Polar residues" evidence="8">
    <location>
        <begin position="50"/>
        <end position="69"/>
    </location>
</feature>
<dbReference type="PANTHER" id="PTHR24333">
    <property type="entry name" value="HOMEO BOX HB9 LIKE A-RELATED"/>
    <property type="match status" value="1"/>
</dbReference>
<keyword evidence="2" id="KW-0217">Developmental protein</keyword>
<evidence type="ECO:0000256" key="2">
    <source>
        <dbReference type="ARBA" id="ARBA00022473"/>
    </source>
</evidence>
<dbReference type="InterPro" id="IPR050848">
    <property type="entry name" value="Homeobox_TF"/>
</dbReference>
<dbReference type="PANTHER" id="PTHR24333:SF8">
    <property type="entry name" value="HOMEOBOX PROTEIN CEH-62"/>
    <property type="match status" value="1"/>
</dbReference>
<dbReference type="CDD" id="cd00086">
    <property type="entry name" value="homeodomain"/>
    <property type="match status" value="1"/>
</dbReference>
<dbReference type="Proteomes" id="UP001208570">
    <property type="component" value="Unassembled WGS sequence"/>
</dbReference>
<keyword evidence="5 6" id="KW-0539">Nucleus</keyword>
<protein>
    <recommendedName>
        <fullName evidence="9">Homeobox domain-containing protein</fullName>
    </recommendedName>
</protein>
<dbReference type="Gene3D" id="1.10.10.60">
    <property type="entry name" value="Homeodomain-like"/>
    <property type="match status" value="1"/>
</dbReference>
<comment type="caution">
    <text evidence="10">The sequence shown here is derived from an EMBL/GenBank/DDBJ whole genome shotgun (WGS) entry which is preliminary data.</text>
</comment>
<organism evidence="10 11">
    <name type="scientific">Paralvinella palmiformis</name>
    <dbReference type="NCBI Taxonomy" id="53620"/>
    <lineage>
        <taxon>Eukaryota</taxon>
        <taxon>Metazoa</taxon>
        <taxon>Spiralia</taxon>
        <taxon>Lophotrochozoa</taxon>
        <taxon>Annelida</taxon>
        <taxon>Polychaeta</taxon>
        <taxon>Sedentaria</taxon>
        <taxon>Canalipalpata</taxon>
        <taxon>Terebellida</taxon>
        <taxon>Terebelliformia</taxon>
        <taxon>Alvinellidae</taxon>
        <taxon>Paralvinella</taxon>
    </lineage>
</organism>
<dbReference type="AlphaFoldDB" id="A0AAD9JFI0"/>
<dbReference type="GO" id="GO:0005634">
    <property type="term" value="C:nucleus"/>
    <property type="evidence" value="ECO:0007669"/>
    <property type="project" value="UniProtKB-SubCell"/>
</dbReference>
<dbReference type="GO" id="GO:0003677">
    <property type="term" value="F:DNA binding"/>
    <property type="evidence" value="ECO:0007669"/>
    <property type="project" value="UniProtKB-UniRule"/>
</dbReference>
<reference evidence="10" key="1">
    <citation type="journal article" date="2023" name="Mol. Biol. Evol.">
        <title>Third-Generation Sequencing Reveals the Adaptive Role of the Epigenome in Three Deep-Sea Polychaetes.</title>
        <authorList>
            <person name="Perez M."/>
            <person name="Aroh O."/>
            <person name="Sun Y."/>
            <person name="Lan Y."/>
            <person name="Juniper S.K."/>
            <person name="Young C.R."/>
            <person name="Angers B."/>
            <person name="Qian P.Y."/>
        </authorList>
    </citation>
    <scope>NUCLEOTIDE SEQUENCE</scope>
    <source>
        <strain evidence="10">P08H-3</strain>
    </source>
</reference>
<keyword evidence="4 6" id="KW-0371">Homeobox</keyword>
<evidence type="ECO:0000256" key="6">
    <source>
        <dbReference type="PROSITE-ProRule" id="PRU00108"/>
    </source>
</evidence>
<feature type="DNA-binding region" description="Homeobox" evidence="6">
    <location>
        <begin position="293"/>
        <end position="352"/>
    </location>
</feature>
<evidence type="ECO:0000256" key="8">
    <source>
        <dbReference type="SAM" id="MobiDB-lite"/>
    </source>
</evidence>
<dbReference type="InterPro" id="IPR017970">
    <property type="entry name" value="Homeobox_CS"/>
</dbReference>
<evidence type="ECO:0000256" key="5">
    <source>
        <dbReference type="ARBA" id="ARBA00023242"/>
    </source>
</evidence>
<dbReference type="PROSITE" id="PS00027">
    <property type="entry name" value="HOMEOBOX_1"/>
    <property type="match status" value="1"/>
</dbReference>
<evidence type="ECO:0000256" key="3">
    <source>
        <dbReference type="ARBA" id="ARBA00023125"/>
    </source>
</evidence>
<evidence type="ECO:0000259" key="9">
    <source>
        <dbReference type="PROSITE" id="PS50071"/>
    </source>
</evidence>
<dbReference type="PROSITE" id="PS50071">
    <property type="entry name" value="HOMEOBOX_2"/>
    <property type="match status" value="1"/>
</dbReference>
<dbReference type="InterPro" id="IPR001356">
    <property type="entry name" value="HD"/>
</dbReference>
<gene>
    <name evidence="10" type="ORF">LSH36_336g03006</name>
</gene>